<keyword evidence="2" id="KW-1185">Reference proteome</keyword>
<dbReference type="RefSeq" id="XP_029634918.1">
    <property type="nucleotide sequence ID" value="XM_029779058.1"/>
</dbReference>
<reference evidence="3" key="1">
    <citation type="submission" date="2025-08" db="UniProtKB">
        <authorList>
            <consortium name="RefSeq"/>
        </authorList>
    </citation>
    <scope>IDENTIFICATION</scope>
</reference>
<sequence>MSHSLLPAFSGDVRLWFSQLDLYFTASDISSKWQQLHILLSSIPPSLANSLKDIIIDTTKDATYPSFKSEIIYRMAIPESKRFCTLICDEYLDGRTPTQLLCRMRELTEDSSKDSSLLKQLFFSCLPSHVQGILTPSMDVTPIDQLALSADRILEYTGNRTVDNKLAAVSPSPSTVVASFQQPDSTQVDTLQAIRELTEQVKNLCASQNSPRQRTFSQSLFPMRCAFPPAPSSDLCWYHCRFGQNARK</sequence>
<dbReference type="InterPro" id="IPR055469">
    <property type="entry name" value="DUF7041"/>
</dbReference>
<accession>A0A6P7SA05</accession>
<dbReference type="KEGG" id="osn:115210455"/>
<protein>
    <submittedName>
        <fullName evidence="3">Uncharacterized protein LOC115210455</fullName>
    </submittedName>
</protein>
<dbReference type="AlphaFoldDB" id="A0A6P7SA05"/>
<dbReference type="Pfam" id="PF23055">
    <property type="entry name" value="DUF7041"/>
    <property type="match status" value="1"/>
</dbReference>
<dbReference type="PANTHER" id="PTHR33327:SF3">
    <property type="entry name" value="RNA-DIRECTED DNA POLYMERASE"/>
    <property type="match status" value="1"/>
</dbReference>
<dbReference type="PANTHER" id="PTHR33327">
    <property type="entry name" value="ENDONUCLEASE"/>
    <property type="match status" value="1"/>
</dbReference>
<evidence type="ECO:0000313" key="2">
    <source>
        <dbReference type="Proteomes" id="UP000515154"/>
    </source>
</evidence>
<proteinExistence type="predicted"/>
<evidence type="ECO:0000259" key="1">
    <source>
        <dbReference type="Pfam" id="PF23055"/>
    </source>
</evidence>
<evidence type="ECO:0000313" key="3">
    <source>
        <dbReference type="RefSeq" id="XP_029634918.1"/>
    </source>
</evidence>
<gene>
    <name evidence="3" type="primary">LOC115210455</name>
</gene>
<dbReference type="Proteomes" id="UP000515154">
    <property type="component" value="Linkage group LG4"/>
</dbReference>
<organism evidence="2 3">
    <name type="scientific">Octopus sinensis</name>
    <name type="common">East Asian common octopus</name>
    <dbReference type="NCBI Taxonomy" id="2607531"/>
    <lineage>
        <taxon>Eukaryota</taxon>
        <taxon>Metazoa</taxon>
        <taxon>Spiralia</taxon>
        <taxon>Lophotrochozoa</taxon>
        <taxon>Mollusca</taxon>
        <taxon>Cephalopoda</taxon>
        <taxon>Coleoidea</taxon>
        <taxon>Octopodiformes</taxon>
        <taxon>Octopoda</taxon>
        <taxon>Incirrata</taxon>
        <taxon>Octopodidae</taxon>
        <taxon>Octopus</taxon>
    </lineage>
</organism>
<feature type="domain" description="DUF7041" evidence="1">
    <location>
        <begin position="12"/>
        <end position="83"/>
    </location>
</feature>
<name>A0A6P7SA05_9MOLL</name>